<evidence type="ECO:0000256" key="3">
    <source>
        <dbReference type="ARBA" id="ARBA00022475"/>
    </source>
</evidence>
<reference evidence="11 12" key="1">
    <citation type="submission" date="2018-11" db="EMBL/GenBank/DDBJ databases">
        <title>Multidrug-resistant genes are associated with an 42-kb island TGI1 carrying a complex class 1 integron in a Trueperella pyogenes.</title>
        <authorList>
            <person name="Dong W."/>
        </authorList>
    </citation>
    <scope>NUCLEOTIDE SEQUENCE [LARGE SCALE GENOMIC DNA]</scope>
    <source>
        <strain evidence="11 12">TP4</strain>
    </source>
</reference>
<dbReference type="PANTHER" id="PTHR35011">
    <property type="entry name" value="2,3-DIKETO-L-GULONATE TRAP TRANSPORTER SMALL PERMEASE PROTEIN YIAM"/>
    <property type="match status" value="1"/>
</dbReference>
<dbReference type="EMBL" id="CP033905">
    <property type="protein sequence ID" value="AZR06976.1"/>
    <property type="molecule type" value="Genomic_DNA"/>
</dbReference>
<dbReference type="GO" id="GO:0005886">
    <property type="term" value="C:plasma membrane"/>
    <property type="evidence" value="ECO:0007669"/>
    <property type="project" value="UniProtKB-SubCell"/>
</dbReference>
<keyword evidence="4" id="KW-0997">Cell inner membrane</keyword>
<feature type="transmembrane region" description="Helical" evidence="9">
    <location>
        <begin position="50"/>
        <end position="65"/>
    </location>
</feature>
<dbReference type="GO" id="GO:0015740">
    <property type="term" value="P:C4-dicarboxylate transport"/>
    <property type="evidence" value="ECO:0007669"/>
    <property type="project" value="TreeGrafter"/>
</dbReference>
<evidence type="ECO:0000256" key="4">
    <source>
        <dbReference type="ARBA" id="ARBA00022519"/>
    </source>
</evidence>
<name>A0A3Q9GFZ3_9ACTO</name>
<evidence type="ECO:0000313" key="11">
    <source>
        <dbReference type="EMBL" id="AZR06976.1"/>
    </source>
</evidence>
<feature type="transmembrane region" description="Helical" evidence="9">
    <location>
        <begin position="86"/>
        <end position="108"/>
    </location>
</feature>
<gene>
    <name evidence="11" type="ORF">EBQ10_06475</name>
</gene>
<evidence type="ECO:0000256" key="2">
    <source>
        <dbReference type="ARBA" id="ARBA00022448"/>
    </source>
</evidence>
<evidence type="ECO:0000259" key="10">
    <source>
        <dbReference type="Pfam" id="PF04290"/>
    </source>
</evidence>
<evidence type="ECO:0000256" key="5">
    <source>
        <dbReference type="ARBA" id="ARBA00022692"/>
    </source>
</evidence>
<dbReference type="InterPro" id="IPR055348">
    <property type="entry name" value="DctQ"/>
</dbReference>
<comment type="similarity">
    <text evidence="8">Belongs to the TRAP transporter small permease family.</text>
</comment>
<evidence type="ECO:0000256" key="8">
    <source>
        <dbReference type="ARBA" id="ARBA00038436"/>
    </source>
</evidence>
<keyword evidence="6 9" id="KW-1133">Transmembrane helix</keyword>
<evidence type="ECO:0000256" key="9">
    <source>
        <dbReference type="SAM" id="Phobius"/>
    </source>
</evidence>
<evidence type="ECO:0000256" key="6">
    <source>
        <dbReference type="ARBA" id="ARBA00022989"/>
    </source>
</evidence>
<dbReference type="AlphaFoldDB" id="A0A3Q9GFZ3"/>
<sequence length="215" mass="23413">MKRIHKFTTTALGALCIALFAALVLATTWQVFSRLVLHAPVTWSEELAKMLFVWLSFLGLALVYGERGHMAVEFLTRRCGERGEKVFAIWTHFASLLLGAIALLWGGWNAAMNAWSQNLTALPVNMGSVYLVMPISGVAVVLYAIYHMVEIAAGRESTYPIPEAEAALEEMDKIKAEAETEGTLTDVLGKGNDAVNPADVRDVAFDAGDKKGAQL</sequence>
<comment type="subcellular location">
    <subcellularLocation>
        <location evidence="1">Cell inner membrane</location>
        <topology evidence="1">Multi-pass membrane protein</topology>
    </subcellularLocation>
</comment>
<keyword evidence="2" id="KW-0813">Transport</keyword>
<feature type="domain" description="Tripartite ATP-independent periplasmic transporters DctQ component" evidence="10">
    <location>
        <begin position="23"/>
        <end position="152"/>
    </location>
</feature>
<dbReference type="PANTHER" id="PTHR35011:SF2">
    <property type="entry name" value="2,3-DIKETO-L-GULONATE TRAP TRANSPORTER SMALL PERMEASE PROTEIN YIAM"/>
    <property type="match status" value="1"/>
</dbReference>
<protein>
    <submittedName>
        <fullName evidence="11">TRAP transporter small permease</fullName>
    </submittedName>
</protein>
<dbReference type="InterPro" id="IPR007387">
    <property type="entry name" value="TRAP_DctQ"/>
</dbReference>
<keyword evidence="5 9" id="KW-0812">Transmembrane</keyword>
<evidence type="ECO:0000256" key="1">
    <source>
        <dbReference type="ARBA" id="ARBA00004429"/>
    </source>
</evidence>
<proteinExistence type="inferred from homology"/>
<dbReference type="GO" id="GO:0022857">
    <property type="term" value="F:transmembrane transporter activity"/>
    <property type="evidence" value="ECO:0007669"/>
    <property type="project" value="TreeGrafter"/>
</dbReference>
<organism evidence="11 12">
    <name type="scientific">Trueperella pyogenes</name>
    <dbReference type="NCBI Taxonomy" id="1661"/>
    <lineage>
        <taxon>Bacteria</taxon>
        <taxon>Bacillati</taxon>
        <taxon>Actinomycetota</taxon>
        <taxon>Actinomycetes</taxon>
        <taxon>Actinomycetales</taxon>
        <taxon>Actinomycetaceae</taxon>
        <taxon>Trueperella</taxon>
    </lineage>
</organism>
<dbReference type="RefSeq" id="WP_108726461.1">
    <property type="nucleotide sequence ID" value="NZ_CP029001.1"/>
</dbReference>
<evidence type="ECO:0000313" key="12">
    <source>
        <dbReference type="Proteomes" id="UP000275951"/>
    </source>
</evidence>
<feature type="transmembrane region" description="Helical" evidence="9">
    <location>
        <begin position="128"/>
        <end position="146"/>
    </location>
</feature>
<keyword evidence="7 9" id="KW-0472">Membrane</keyword>
<keyword evidence="3" id="KW-1003">Cell membrane</keyword>
<dbReference type="Pfam" id="PF04290">
    <property type="entry name" value="DctQ"/>
    <property type="match status" value="1"/>
</dbReference>
<evidence type="ECO:0000256" key="7">
    <source>
        <dbReference type="ARBA" id="ARBA00023136"/>
    </source>
</evidence>
<dbReference type="Proteomes" id="UP000275951">
    <property type="component" value="Chromosome"/>
</dbReference>
<accession>A0A3Q9GFZ3</accession>